<evidence type="ECO:0000256" key="8">
    <source>
        <dbReference type="ARBA" id="ARBA00023306"/>
    </source>
</evidence>
<feature type="region of interest" description="Disordered" evidence="10">
    <location>
        <begin position="1"/>
        <end position="57"/>
    </location>
</feature>
<dbReference type="EMBL" id="CAWUON010000013">
    <property type="protein sequence ID" value="CAK7265644.1"/>
    <property type="molecule type" value="Genomic_DNA"/>
</dbReference>
<keyword evidence="4" id="KW-0158">Chromosome</keyword>
<comment type="similarity">
    <text evidence="3">Belongs to the borealin family.</text>
</comment>
<dbReference type="InterPro" id="IPR018867">
    <property type="entry name" value="Cell_div_borealin"/>
</dbReference>
<feature type="compositionally biased region" description="Polar residues" evidence="10">
    <location>
        <begin position="196"/>
        <end position="213"/>
    </location>
</feature>
<evidence type="ECO:0000256" key="7">
    <source>
        <dbReference type="ARBA" id="ARBA00023242"/>
    </source>
</evidence>
<feature type="compositionally biased region" description="Basic and acidic residues" evidence="10">
    <location>
        <begin position="163"/>
        <end position="184"/>
    </location>
</feature>
<evidence type="ECO:0000256" key="10">
    <source>
        <dbReference type="SAM" id="MobiDB-lite"/>
    </source>
</evidence>
<evidence type="ECO:0000256" key="2">
    <source>
        <dbReference type="ARBA" id="ARBA00004584"/>
    </source>
</evidence>
<feature type="region of interest" description="Disordered" evidence="10">
    <location>
        <begin position="133"/>
        <end position="405"/>
    </location>
</feature>
<evidence type="ECO:0000256" key="1">
    <source>
        <dbReference type="ARBA" id="ARBA00004123"/>
    </source>
</evidence>
<name>A0ABP0DBP7_9PEZI</name>
<evidence type="ECO:0000259" key="11">
    <source>
        <dbReference type="Pfam" id="PF10444"/>
    </source>
</evidence>
<keyword evidence="9" id="KW-0137">Centromere</keyword>
<evidence type="ECO:0000313" key="12">
    <source>
        <dbReference type="EMBL" id="CAK7265644.1"/>
    </source>
</evidence>
<keyword evidence="5" id="KW-0132">Cell division</keyword>
<comment type="caution">
    <text evidence="12">The sequence shown here is derived from an EMBL/GenBank/DDBJ whole genome shotgun (WGS) entry which is preliminary data.</text>
</comment>
<keyword evidence="8" id="KW-0131">Cell cycle</keyword>
<protein>
    <recommendedName>
        <fullName evidence="11">Borealin N-terminal domain-containing protein</fullName>
    </recommendedName>
</protein>
<evidence type="ECO:0000256" key="9">
    <source>
        <dbReference type="ARBA" id="ARBA00023328"/>
    </source>
</evidence>
<organism evidence="12 13">
    <name type="scientific">Sporothrix epigloea</name>
    <dbReference type="NCBI Taxonomy" id="1892477"/>
    <lineage>
        <taxon>Eukaryota</taxon>
        <taxon>Fungi</taxon>
        <taxon>Dikarya</taxon>
        <taxon>Ascomycota</taxon>
        <taxon>Pezizomycotina</taxon>
        <taxon>Sordariomycetes</taxon>
        <taxon>Sordariomycetidae</taxon>
        <taxon>Ophiostomatales</taxon>
        <taxon>Ophiostomataceae</taxon>
        <taxon>Sporothrix</taxon>
    </lineage>
</organism>
<gene>
    <name evidence="12" type="ORF">SEPCBS119000_001618</name>
</gene>
<feature type="domain" description="Borealin N-terminal" evidence="11">
    <location>
        <begin position="61"/>
        <end position="115"/>
    </location>
</feature>
<comment type="subcellular location">
    <subcellularLocation>
        <location evidence="2">Chromosome</location>
        <location evidence="2">Centromere</location>
    </subcellularLocation>
    <subcellularLocation>
        <location evidence="1">Nucleus</location>
    </subcellularLocation>
</comment>
<keyword evidence="13" id="KW-1185">Reference proteome</keyword>
<dbReference type="InterPro" id="IPR018851">
    <property type="entry name" value="Borealin_N"/>
</dbReference>
<feature type="compositionally biased region" description="Low complexity" evidence="10">
    <location>
        <begin position="352"/>
        <end position="398"/>
    </location>
</feature>
<keyword evidence="7" id="KW-0539">Nucleus</keyword>
<feature type="compositionally biased region" description="Low complexity" evidence="10">
    <location>
        <begin position="239"/>
        <end position="340"/>
    </location>
</feature>
<proteinExistence type="inferred from homology"/>
<keyword evidence="6" id="KW-0498">Mitosis</keyword>
<sequence length="405" mass="42215">MPPRGKKRKSDEHDASDLNVAKSTNAATAELATTATSSQKIAIKSEESPKKRQKGSVTLAQKQALIDNLQLEVTERARQLRAQYNLQAQGLRTRIEIRVNRIPMALRKLKMGDLLLKYSTDQQKLALKPPLFSGVDHKSAHTGFTRAESPRAAQAAIKRSVKRLSDHSAGGDKENQNAHLENPKKRPPGSARLAGISSTQPGLVLSPTSSNSRSKPRDRERTTPAPPSPAKSFIARPMSPVKASTTTVASSAAAKTRATRATTSRKPTTSSTASSATGTATATTSRTRGRGAAAASAAPSPASRSTATAAARNAKRASGTSESSDASTSTVVRKVSRSAAGTAASMARKVGTSTAAASKKPTASTSKNSVTGATRKKAAVTAKAAASTTTASATTRSGRVLRKRD</sequence>
<evidence type="ECO:0000256" key="5">
    <source>
        <dbReference type="ARBA" id="ARBA00022618"/>
    </source>
</evidence>
<dbReference type="Proteomes" id="UP001642502">
    <property type="component" value="Unassembled WGS sequence"/>
</dbReference>
<accession>A0ABP0DBP7</accession>
<feature type="compositionally biased region" description="Low complexity" evidence="10">
    <location>
        <begin position="24"/>
        <end position="36"/>
    </location>
</feature>
<dbReference type="PANTHER" id="PTHR16040">
    <property type="entry name" value="AUSTRALIN, ISOFORM A-RELATED"/>
    <property type="match status" value="1"/>
</dbReference>
<dbReference type="Pfam" id="PF10444">
    <property type="entry name" value="Nbl1_Borealin_N"/>
    <property type="match status" value="1"/>
</dbReference>
<dbReference type="PANTHER" id="PTHR16040:SF7">
    <property type="entry name" value="AUSTRALIN, ISOFORM A-RELATED"/>
    <property type="match status" value="1"/>
</dbReference>
<evidence type="ECO:0000256" key="6">
    <source>
        <dbReference type="ARBA" id="ARBA00022776"/>
    </source>
</evidence>
<evidence type="ECO:0000313" key="13">
    <source>
        <dbReference type="Proteomes" id="UP001642502"/>
    </source>
</evidence>
<reference evidence="12 13" key="1">
    <citation type="submission" date="2024-01" db="EMBL/GenBank/DDBJ databases">
        <authorList>
            <person name="Allen C."/>
            <person name="Tagirdzhanova G."/>
        </authorList>
    </citation>
    <scope>NUCLEOTIDE SEQUENCE [LARGE SCALE GENOMIC DNA]</scope>
    <source>
        <strain evidence="12 13">CBS 119000</strain>
    </source>
</reference>
<evidence type="ECO:0000256" key="3">
    <source>
        <dbReference type="ARBA" id="ARBA00009914"/>
    </source>
</evidence>
<evidence type="ECO:0000256" key="4">
    <source>
        <dbReference type="ARBA" id="ARBA00022454"/>
    </source>
</evidence>